<evidence type="ECO:0000313" key="3">
    <source>
        <dbReference type="EMBL" id="CDZ76291.1"/>
    </source>
</evidence>
<sequence length="471" mass="50642">MLIKNIYVYEGENSEPQLRNVAIIASQSWKILRTEAEWAEAELADPEQLDANGCYTLMPGMLDAHVHGQGGIDFSAINSPDDLAAICLALGATGLSYAMATFVSLPIPLLKEKLSLLNEYLKREGLTGATLLTGVHLEGPFISKDCKGAHDPNVLQDSISIDVFRDIISAAPEIKEWKVTLAPELPGAIDFIKASKKLEEEGISVKVFLGHCNPDNLELITEAIAAGAVGFTHLGNACRETGSRKTDICTTKAVDSVLVRWVLQNPGRCPPGVELIVDGAHLSQSFVSLIFSAVPEKIVVVTDDLGAAGLPDGLYMLASLPVCKEQNSFYRVDEEGHFEMKAGAHGPERVLAGSAAPLSYCAEKFAEWIGPYAEKQNELMRFIYSGIVKNPRISSLSARAIANLPDEQNFVIFNKQGQLALSMCQGSLISHDGLKKAVKEVLPVVQSGFFAGSLAGQSSRSPGLNFTGPSF</sequence>
<dbReference type="Proteomes" id="UP000044071">
    <property type="component" value="Unassembled WGS sequence"/>
</dbReference>
<dbReference type="Gene3D" id="3.20.20.140">
    <property type="entry name" value="Metal-dependent hydrolases"/>
    <property type="match status" value="1"/>
</dbReference>
<evidence type="ECO:0000313" key="4">
    <source>
        <dbReference type="Proteomes" id="UP000044071"/>
    </source>
</evidence>
<accession>A0A078KT97</accession>
<keyword evidence="2" id="KW-0378">Hydrolase</keyword>
<dbReference type="AlphaFoldDB" id="A0A078KT97"/>
<dbReference type="GO" id="GO:0006046">
    <property type="term" value="P:N-acetylglucosamine catabolic process"/>
    <property type="evidence" value="ECO:0007669"/>
    <property type="project" value="TreeGrafter"/>
</dbReference>
<protein>
    <submittedName>
        <fullName evidence="3">N-acetylglucosamine-6-phosphate deacetylase</fullName>
    </submittedName>
</protein>
<reference evidence="3 4" key="1">
    <citation type="submission" date="2014-06" db="EMBL/GenBank/DDBJ databases">
        <authorList>
            <person name="Urmite Genomes Urmite Genomes"/>
        </authorList>
    </citation>
    <scope>NUCLEOTIDE SEQUENCE [LARGE SCALE GENOMIC DNA]</scope>
</reference>
<comment type="similarity">
    <text evidence="1">Belongs to the metallo-dependent hydrolases superfamily. NagA family.</text>
</comment>
<dbReference type="PANTHER" id="PTHR11113:SF14">
    <property type="entry name" value="N-ACETYLGLUCOSAMINE-6-PHOSPHATE DEACETYLASE"/>
    <property type="match status" value="1"/>
</dbReference>
<dbReference type="OrthoDB" id="9776488at2"/>
<dbReference type="SUPFAM" id="SSF51556">
    <property type="entry name" value="Metallo-dependent hydrolases"/>
    <property type="match status" value="1"/>
</dbReference>
<proteinExistence type="inferred from homology"/>
<keyword evidence="4" id="KW-1185">Reference proteome</keyword>
<evidence type="ECO:0000256" key="1">
    <source>
        <dbReference type="ARBA" id="ARBA00010716"/>
    </source>
</evidence>
<dbReference type="RefSeq" id="WP_099908960.1">
    <property type="nucleotide sequence ID" value="NZ_CCVW01000001.1"/>
</dbReference>
<dbReference type="eggNOG" id="COG1820">
    <property type="taxonomic scope" value="Bacteria"/>
</dbReference>
<dbReference type="EMBL" id="CCSB01000001">
    <property type="protein sequence ID" value="CDZ76291.1"/>
    <property type="molecule type" value="Genomic_DNA"/>
</dbReference>
<gene>
    <name evidence="3" type="primary">nagA</name>
    <name evidence="3" type="ORF">BN59_00558</name>
</gene>
<evidence type="ECO:0000256" key="2">
    <source>
        <dbReference type="ARBA" id="ARBA00022801"/>
    </source>
</evidence>
<organism evidence="3 4">
    <name type="scientific">Legionella massiliensis</name>
    <dbReference type="NCBI Taxonomy" id="1034943"/>
    <lineage>
        <taxon>Bacteria</taxon>
        <taxon>Pseudomonadati</taxon>
        <taxon>Pseudomonadota</taxon>
        <taxon>Gammaproteobacteria</taxon>
        <taxon>Legionellales</taxon>
        <taxon>Legionellaceae</taxon>
        <taxon>Legionella</taxon>
    </lineage>
</organism>
<dbReference type="InterPro" id="IPR032466">
    <property type="entry name" value="Metal_Hydrolase"/>
</dbReference>
<dbReference type="PANTHER" id="PTHR11113">
    <property type="entry name" value="N-ACETYLGLUCOSAMINE-6-PHOSPHATE DEACETYLASE"/>
    <property type="match status" value="1"/>
</dbReference>
<name>A0A078KT97_9GAMM</name>
<dbReference type="GO" id="GO:0008448">
    <property type="term" value="F:N-acetylglucosamine-6-phosphate deacetylase activity"/>
    <property type="evidence" value="ECO:0007669"/>
    <property type="project" value="TreeGrafter"/>
</dbReference>
<dbReference type="STRING" id="1034943.BN59_00558"/>